<dbReference type="Pfam" id="PF07724">
    <property type="entry name" value="AAA_2"/>
    <property type="match status" value="1"/>
</dbReference>
<dbReference type="RefSeq" id="WP_108308370.1">
    <property type="nucleotide sequence ID" value="NZ_CP020921.1"/>
</dbReference>
<evidence type="ECO:0000256" key="2">
    <source>
        <dbReference type="ARBA" id="ARBA00022741"/>
    </source>
</evidence>
<dbReference type="PRINTS" id="PR00300">
    <property type="entry name" value="CLPPROTEASEA"/>
</dbReference>
<dbReference type="InterPro" id="IPR028299">
    <property type="entry name" value="ClpA/B_CS2"/>
</dbReference>
<dbReference type="PANTHER" id="PTHR11638:SF18">
    <property type="entry name" value="HEAT SHOCK PROTEIN 104"/>
    <property type="match status" value="1"/>
</dbReference>
<accession>A0A2R4VYU5</accession>
<dbReference type="InterPro" id="IPR036628">
    <property type="entry name" value="Clp_N_dom_sf"/>
</dbReference>
<dbReference type="EMBL" id="CP020921">
    <property type="protein sequence ID" value="AWB09707.1"/>
    <property type="molecule type" value="Genomic_DNA"/>
</dbReference>
<dbReference type="CDD" id="cd00009">
    <property type="entry name" value="AAA"/>
    <property type="match status" value="1"/>
</dbReference>
<dbReference type="Pfam" id="PF02861">
    <property type="entry name" value="Clp_N"/>
    <property type="match status" value="1"/>
</dbReference>
<dbReference type="GO" id="GO:0006508">
    <property type="term" value="P:proteolysis"/>
    <property type="evidence" value="ECO:0007669"/>
    <property type="project" value="UniProtKB-KW"/>
</dbReference>
<dbReference type="InterPro" id="IPR003959">
    <property type="entry name" value="ATPase_AAA_core"/>
</dbReference>
<evidence type="ECO:0000256" key="7">
    <source>
        <dbReference type="SAM" id="Coils"/>
    </source>
</evidence>
<dbReference type="Pfam" id="PF17871">
    <property type="entry name" value="AAA_lid_9"/>
    <property type="match status" value="1"/>
</dbReference>
<dbReference type="InterPro" id="IPR001270">
    <property type="entry name" value="ClpA/B"/>
</dbReference>
<dbReference type="AlphaFoldDB" id="A0A2R4VYU5"/>
<dbReference type="Pfam" id="PF10431">
    <property type="entry name" value="ClpB_D2-small"/>
    <property type="match status" value="1"/>
</dbReference>
<name>A0A2R4VYU5_THEAF</name>
<dbReference type="GO" id="GO:0016887">
    <property type="term" value="F:ATP hydrolysis activity"/>
    <property type="evidence" value="ECO:0007669"/>
    <property type="project" value="InterPro"/>
</dbReference>
<dbReference type="InterPro" id="IPR027417">
    <property type="entry name" value="P-loop_NTPase"/>
</dbReference>
<evidence type="ECO:0000256" key="6">
    <source>
        <dbReference type="RuleBase" id="RU004432"/>
    </source>
</evidence>
<dbReference type="Pfam" id="PF00004">
    <property type="entry name" value="AAA"/>
    <property type="match status" value="1"/>
</dbReference>
<dbReference type="SMART" id="SM01086">
    <property type="entry name" value="ClpB_D2-small"/>
    <property type="match status" value="1"/>
</dbReference>
<dbReference type="SMART" id="SM00382">
    <property type="entry name" value="AAA"/>
    <property type="match status" value="2"/>
</dbReference>
<dbReference type="FunFam" id="3.40.50.300:FF:000025">
    <property type="entry name" value="ATP-dependent Clp protease subunit"/>
    <property type="match status" value="1"/>
</dbReference>
<evidence type="ECO:0000256" key="3">
    <source>
        <dbReference type="ARBA" id="ARBA00022840"/>
    </source>
</evidence>
<dbReference type="InterPro" id="IPR019489">
    <property type="entry name" value="Clp_ATPase_C"/>
</dbReference>
<protein>
    <submittedName>
        <fullName evidence="10">ATP-dependent Clp protease ATP-binding subunit ClpC</fullName>
    </submittedName>
</protein>
<keyword evidence="10" id="KW-0645">Protease</keyword>
<evidence type="ECO:0000256" key="1">
    <source>
        <dbReference type="ARBA" id="ARBA00022737"/>
    </source>
</evidence>
<dbReference type="KEGG" id="taci:TDSAC_0330"/>
<evidence type="ECO:0000256" key="4">
    <source>
        <dbReference type="ARBA" id="ARBA00023186"/>
    </source>
</evidence>
<dbReference type="Proteomes" id="UP000244792">
    <property type="component" value="Chromosome"/>
</dbReference>
<evidence type="ECO:0000256" key="5">
    <source>
        <dbReference type="PROSITE-ProRule" id="PRU01251"/>
    </source>
</evidence>
<dbReference type="InterPro" id="IPR001943">
    <property type="entry name" value="UVR_dom"/>
</dbReference>
<dbReference type="InterPro" id="IPR004176">
    <property type="entry name" value="Clp_R_N"/>
</dbReference>
<dbReference type="GO" id="GO:0005737">
    <property type="term" value="C:cytoplasm"/>
    <property type="evidence" value="ECO:0007669"/>
    <property type="project" value="TreeGrafter"/>
</dbReference>
<dbReference type="InterPro" id="IPR018368">
    <property type="entry name" value="ClpA/B_CS1"/>
</dbReference>
<organism evidence="10 11">
    <name type="scientific">Thermodesulfobium acidiphilum</name>
    <dbReference type="NCBI Taxonomy" id="1794699"/>
    <lineage>
        <taxon>Bacteria</taxon>
        <taxon>Pseudomonadati</taxon>
        <taxon>Thermodesulfobiota</taxon>
        <taxon>Thermodesulfobiia</taxon>
        <taxon>Thermodesulfobiales</taxon>
        <taxon>Thermodesulfobiaceae</taxon>
        <taxon>Thermodesulfobium</taxon>
    </lineage>
</organism>
<keyword evidence="10" id="KW-0378">Hydrolase</keyword>
<keyword evidence="4 6" id="KW-0143">Chaperone</keyword>
<feature type="domain" description="Clp R" evidence="9">
    <location>
        <begin position="2"/>
        <end position="144"/>
    </location>
</feature>
<evidence type="ECO:0000313" key="10">
    <source>
        <dbReference type="EMBL" id="AWB09707.1"/>
    </source>
</evidence>
<dbReference type="SUPFAM" id="SSF52540">
    <property type="entry name" value="P-loop containing nucleoside triphosphate hydrolases"/>
    <property type="match status" value="2"/>
</dbReference>
<dbReference type="InterPro" id="IPR041546">
    <property type="entry name" value="ClpA/ClpB_AAA_lid"/>
</dbReference>
<dbReference type="GO" id="GO:0005524">
    <property type="term" value="F:ATP binding"/>
    <property type="evidence" value="ECO:0007669"/>
    <property type="project" value="UniProtKB-KW"/>
</dbReference>
<keyword evidence="11" id="KW-1185">Reference proteome</keyword>
<dbReference type="InterPro" id="IPR050130">
    <property type="entry name" value="ClpA_ClpB"/>
</dbReference>
<reference evidence="10 11" key="1">
    <citation type="submission" date="2017-04" db="EMBL/GenBank/DDBJ databases">
        <title>Genomic insights into metabolism of Thermodesulfobium acidiphilum.</title>
        <authorList>
            <person name="Toshchakov S.V."/>
            <person name="Frolov E.N."/>
            <person name="Kublanov I.V."/>
            <person name="Samarov N.I."/>
            <person name="Novikov A."/>
            <person name="Lebedinsky A.V."/>
            <person name="Bonch-Osmolovskaya E.A."/>
            <person name="Chernyh N.A."/>
        </authorList>
    </citation>
    <scope>NUCLEOTIDE SEQUENCE [LARGE SCALE GENOMIC DNA]</scope>
    <source>
        <strain evidence="10 11">3127-1</strain>
    </source>
</reference>
<dbReference type="PROSITE" id="PS50151">
    <property type="entry name" value="UVR"/>
    <property type="match status" value="1"/>
</dbReference>
<dbReference type="InterPro" id="IPR003593">
    <property type="entry name" value="AAA+_ATPase"/>
</dbReference>
<dbReference type="FunFam" id="3.40.50.300:FF:000010">
    <property type="entry name" value="Chaperone clpB 1, putative"/>
    <property type="match status" value="1"/>
</dbReference>
<keyword evidence="3 6" id="KW-0067">ATP-binding</keyword>
<dbReference type="PANTHER" id="PTHR11638">
    <property type="entry name" value="ATP-DEPENDENT CLP PROTEASE"/>
    <property type="match status" value="1"/>
</dbReference>
<dbReference type="Gene3D" id="4.10.860.10">
    <property type="entry name" value="UVR domain"/>
    <property type="match status" value="1"/>
</dbReference>
<feature type="coiled-coil region" evidence="7">
    <location>
        <begin position="406"/>
        <end position="455"/>
    </location>
</feature>
<feature type="domain" description="UVR" evidence="8">
    <location>
        <begin position="413"/>
        <end position="448"/>
    </location>
</feature>
<sequence>MFEKFTEKAAKAIILAQEEAKRLGHNFVGTEHILLGLLAEGTGIANKVITSMDIEPQDIRREVERLIGRGGGTLISEIPFTPRAKRVLELSWEEARLLGHNHIGTEHILLGLLREGEGIGARVLKSFNMDIGKVRSQIIQIISGGSVIKSKESGRTPLLNEFGRDLTALAREKKLDPVIGRNKEIRRLIQIMCRRTKNNPVLIGDPGVGKTAIVEGLAQAIVDNSVPPILRKKRLISLDLGLLIAGTKYRGEFEDRLKKITEEIKNAGNIILFIDELHTIVGAGAAEGAVDAANILKPALARGEIQCIGATTVEDYRKHLEKDAGLERRFHPIHVEEPTQEEAIQILFGLKEKYEAHHGVKITEDAITSSVKLAKRYISDRFLPDKAIDILDEASAKVKLKEPVTSESWKELYKKLENVIEEKENVIKMQDFEKAATLRDNEQKIRNEISDFTNQEEVNALEVKVVTEEDIAEVVSEWTGIELKKLTESEMKKLLNLEAALHTRIVSQDEAVVSIAKTLRRTRAGLQDPKKPLGSFLFLGPTGVGKTELAKTLAEYLFGSEESLLRFDMSEYMEKHTVSRLIGAPPGYVGYTEGGQLTDAVRRRPSSVILFDEIEKAHPDVFNLLLQILDDGRLTDGKGRTVNFKNTILIMTSNLGTHMLKEGSPGFLASSNSLDYEKLKSQIQRELKDTFRPEFLNRIDEIIIFNSLTQEDMVNITKKMLENVKEKLKSNLIDITFSERVINQLAKEGYDPKFGARPLKRLIQKKIEDPIADKIIEGSIKQCDSIEVDYDSCEFVFKNTQELVSTRSSNSK</sequence>
<keyword evidence="2 6" id="KW-0547">Nucleotide-binding</keyword>
<dbReference type="GO" id="GO:0008233">
    <property type="term" value="F:peptidase activity"/>
    <property type="evidence" value="ECO:0007669"/>
    <property type="project" value="UniProtKB-KW"/>
</dbReference>
<evidence type="ECO:0000259" key="9">
    <source>
        <dbReference type="PROSITE" id="PS51903"/>
    </source>
</evidence>
<dbReference type="Gene3D" id="1.10.8.60">
    <property type="match status" value="2"/>
</dbReference>
<evidence type="ECO:0000313" key="11">
    <source>
        <dbReference type="Proteomes" id="UP000244792"/>
    </source>
</evidence>
<gene>
    <name evidence="10" type="ORF">TDSAC_0330</name>
</gene>
<dbReference type="Gene3D" id="3.40.50.300">
    <property type="entry name" value="P-loop containing nucleotide triphosphate hydrolases"/>
    <property type="match status" value="2"/>
</dbReference>
<proteinExistence type="inferred from homology"/>
<comment type="similarity">
    <text evidence="6">Belongs to the ClpA/ClpB family.</text>
</comment>
<dbReference type="CDD" id="cd19499">
    <property type="entry name" value="RecA-like_ClpB_Hsp104-like"/>
    <property type="match status" value="1"/>
</dbReference>
<dbReference type="PROSITE" id="PS51903">
    <property type="entry name" value="CLP_R"/>
    <property type="match status" value="1"/>
</dbReference>
<dbReference type="OrthoDB" id="9803641at2"/>
<keyword evidence="1 5" id="KW-0677">Repeat</keyword>
<evidence type="ECO:0000259" key="8">
    <source>
        <dbReference type="PROSITE" id="PS50151"/>
    </source>
</evidence>
<keyword evidence="7" id="KW-0175">Coiled coil</keyword>
<dbReference type="SUPFAM" id="SSF81923">
    <property type="entry name" value="Double Clp-N motif"/>
    <property type="match status" value="1"/>
</dbReference>
<dbReference type="PROSITE" id="PS00871">
    <property type="entry name" value="CLPAB_2"/>
    <property type="match status" value="1"/>
</dbReference>
<dbReference type="PROSITE" id="PS00870">
    <property type="entry name" value="CLPAB_1"/>
    <property type="match status" value="1"/>
</dbReference>
<dbReference type="GO" id="GO:0034605">
    <property type="term" value="P:cellular response to heat"/>
    <property type="evidence" value="ECO:0007669"/>
    <property type="project" value="TreeGrafter"/>
</dbReference>
<dbReference type="Gene3D" id="1.10.1780.10">
    <property type="entry name" value="Clp, N-terminal domain"/>
    <property type="match status" value="1"/>
</dbReference>